<evidence type="ECO:0000256" key="2">
    <source>
        <dbReference type="SAM" id="SignalP"/>
    </source>
</evidence>
<sequence length="108" mass="11593">MRVIIAGVAAALLSGNAAMAQDHAAHHPGVLEARAKAADDKLHEDCKAYMGRMMDPKQPHDHTREKMGVTSYPRGKPLSPAEMKAMHDKCQAMMDKPADSVTAPAAPH</sequence>
<evidence type="ECO:0000313" key="3">
    <source>
        <dbReference type="EMBL" id="MBB3892951.1"/>
    </source>
</evidence>
<feature type="region of interest" description="Disordered" evidence="1">
    <location>
        <begin position="52"/>
        <end position="81"/>
    </location>
</feature>
<protein>
    <submittedName>
        <fullName evidence="3">Uncharacterized protein</fullName>
    </submittedName>
</protein>
<dbReference type="RefSeq" id="WP_183775937.1">
    <property type="nucleotide sequence ID" value="NZ_JACIDK010000006.1"/>
</dbReference>
<dbReference type="Proteomes" id="UP000530564">
    <property type="component" value="Unassembled WGS sequence"/>
</dbReference>
<feature type="chain" id="PRO_5032999994" evidence="2">
    <location>
        <begin position="21"/>
        <end position="108"/>
    </location>
</feature>
<evidence type="ECO:0000313" key="4">
    <source>
        <dbReference type="Proteomes" id="UP000530564"/>
    </source>
</evidence>
<dbReference type="EMBL" id="JACIDK010000006">
    <property type="protein sequence ID" value="MBB3892951.1"/>
    <property type="molecule type" value="Genomic_DNA"/>
</dbReference>
<keyword evidence="2" id="KW-0732">Signal</keyword>
<feature type="signal peptide" evidence="2">
    <location>
        <begin position="1"/>
        <end position="20"/>
    </location>
</feature>
<organism evidence="3 4">
    <name type="scientific">Phenylobacterium haematophilum</name>
    <dbReference type="NCBI Taxonomy" id="98513"/>
    <lineage>
        <taxon>Bacteria</taxon>
        <taxon>Pseudomonadati</taxon>
        <taxon>Pseudomonadota</taxon>
        <taxon>Alphaproteobacteria</taxon>
        <taxon>Caulobacterales</taxon>
        <taxon>Caulobacteraceae</taxon>
        <taxon>Phenylobacterium</taxon>
    </lineage>
</organism>
<accession>A0A840A648</accession>
<gene>
    <name evidence="3" type="ORF">GGQ61_003689</name>
</gene>
<evidence type="ECO:0000256" key="1">
    <source>
        <dbReference type="SAM" id="MobiDB-lite"/>
    </source>
</evidence>
<name>A0A840A648_9CAUL</name>
<proteinExistence type="predicted"/>
<comment type="caution">
    <text evidence="3">The sequence shown here is derived from an EMBL/GenBank/DDBJ whole genome shotgun (WGS) entry which is preliminary data.</text>
</comment>
<dbReference type="AlphaFoldDB" id="A0A840A648"/>
<feature type="compositionally biased region" description="Basic and acidic residues" evidence="1">
    <location>
        <begin position="54"/>
        <end position="67"/>
    </location>
</feature>
<reference evidence="3 4" key="1">
    <citation type="submission" date="2020-08" db="EMBL/GenBank/DDBJ databases">
        <title>Genomic Encyclopedia of Type Strains, Phase IV (KMG-IV): sequencing the most valuable type-strain genomes for metagenomic binning, comparative biology and taxonomic classification.</title>
        <authorList>
            <person name="Goeker M."/>
        </authorList>
    </citation>
    <scope>NUCLEOTIDE SEQUENCE [LARGE SCALE GENOMIC DNA]</scope>
    <source>
        <strain evidence="3 4">DSM 21793</strain>
    </source>
</reference>
<keyword evidence="4" id="KW-1185">Reference proteome</keyword>